<dbReference type="AlphaFoldDB" id="A0A0G1RSY6"/>
<name>A0A0G1RSY6_9BACT</name>
<dbReference type="EMBL" id="LCMI01000006">
    <property type="protein sequence ID" value="KKU33063.1"/>
    <property type="molecule type" value="Genomic_DNA"/>
</dbReference>
<sequence>MTKSQKRRFASSRSALRRFLTAAIEILWSRDLESISGMLQNIWSKGPVDVRRQERHMTEGHHMGSGAPGVSSMVHEARLNDAGFKLFWGLDGSGRIWAYVGGDQAESHPEAYLVLTMILRREGLLPEDHLDMAPLTKEWWLGHRTKLDAWAMKWIRENKIKGEFGK</sequence>
<dbReference type="Proteomes" id="UP000034794">
    <property type="component" value="Unassembled WGS sequence"/>
</dbReference>
<proteinExistence type="predicted"/>
<accession>A0A0G1RSY6</accession>
<reference evidence="1 2" key="1">
    <citation type="journal article" date="2015" name="Nature">
        <title>rRNA introns, odd ribosomes, and small enigmatic genomes across a large radiation of phyla.</title>
        <authorList>
            <person name="Brown C.T."/>
            <person name="Hug L.A."/>
            <person name="Thomas B.C."/>
            <person name="Sharon I."/>
            <person name="Castelle C.J."/>
            <person name="Singh A."/>
            <person name="Wilkins M.J."/>
            <person name="Williams K.H."/>
            <person name="Banfield J.F."/>
        </authorList>
    </citation>
    <scope>NUCLEOTIDE SEQUENCE [LARGE SCALE GENOMIC DNA]</scope>
</reference>
<evidence type="ECO:0000313" key="1">
    <source>
        <dbReference type="EMBL" id="KKU33063.1"/>
    </source>
</evidence>
<comment type="caution">
    <text evidence="1">The sequence shown here is derived from an EMBL/GenBank/DDBJ whole genome shotgun (WGS) entry which is preliminary data.</text>
</comment>
<evidence type="ECO:0000313" key="2">
    <source>
        <dbReference type="Proteomes" id="UP000034794"/>
    </source>
</evidence>
<protein>
    <submittedName>
        <fullName evidence="1">Uncharacterized protein</fullName>
    </submittedName>
</protein>
<gene>
    <name evidence="1" type="ORF">UX47_C0006G0034</name>
</gene>
<organism evidence="1 2">
    <name type="scientific">Candidatus Collierbacteria bacterium GW2011_GWA2_46_26</name>
    <dbReference type="NCBI Taxonomy" id="1618381"/>
    <lineage>
        <taxon>Bacteria</taxon>
        <taxon>Candidatus Collieribacteriota</taxon>
    </lineage>
</organism>